<proteinExistence type="inferred from homology"/>
<feature type="site" description="Could be important to modulate the pK values of the two catalytic cysteine residues" evidence="8">
    <location>
        <position position="164"/>
    </location>
</feature>
<protein>
    <recommendedName>
        <fullName evidence="3 8">Diaminopimelate epimerase</fullName>
        <shortName evidence="8">DAP epimerase</shortName>
        <ecNumber evidence="3 8">5.1.1.7</ecNumber>
    </recommendedName>
    <alternativeName>
        <fullName evidence="8">PLP-independent amino acid racemase</fullName>
    </alternativeName>
</protein>
<dbReference type="SUPFAM" id="SSF54506">
    <property type="entry name" value="Diaminopimelate epimerase-like"/>
    <property type="match status" value="2"/>
</dbReference>
<comment type="similarity">
    <text evidence="2 8">Belongs to the diaminopimelate epimerase family.</text>
</comment>
<dbReference type="HAMAP" id="MF_00197">
    <property type="entry name" value="DAP_epimerase"/>
    <property type="match status" value="1"/>
</dbReference>
<feature type="binding site" evidence="8">
    <location>
        <begin position="213"/>
        <end position="214"/>
    </location>
    <ligand>
        <name>substrate</name>
    </ligand>
</feature>
<dbReference type="InterPro" id="IPR018510">
    <property type="entry name" value="DAP_epimerase_AS"/>
</dbReference>
<evidence type="ECO:0000256" key="6">
    <source>
        <dbReference type="ARBA" id="ARBA00023235"/>
    </source>
</evidence>
<keyword evidence="6 8" id="KW-0413">Isomerase</keyword>
<feature type="binding site" evidence="8">
    <location>
        <begin position="223"/>
        <end position="224"/>
    </location>
    <ligand>
        <name>substrate</name>
    </ligand>
</feature>
<keyword evidence="5 8" id="KW-0457">Lysine biosynthesis</keyword>
<reference evidence="10" key="1">
    <citation type="submission" date="2023-07" db="EMBL/GenBank/DDBJ databases">
        <title>Genomic Encyclopedia of Type Strains, Phase IV (KMG-IV): sequencing the most valuable type-strain genomes for metagenomic binning, comparative biology and taxonomic classification.</title>
        <authorList>
            <person name="Goeker M."/>
        </authorList>
    </citation>
    <scope>NUCLEOTIDE SEQUENCE</scope>
    <source>
        <strain evidence="10">DSM 21202</strain>
    </source>
</reference>
<comment type="subunit">
    <text evidence="8">Homodimer.</text>
</comment>
<evidence type="ECO:0000313" key="11">
    <source>
        <dbReference type="Proteomes" id="UP001229244"/>
    </source>
</evidence>
<evidence type="ECO:0000313" key="10">
    <source>
        <dbReference type="EMBL" id="MDQ0313590.1"/>
    </source>
</evidence>
<keyword evidence="11" id="KW-1185">Reference proteome</keyword>
<comment type="catalytic activity">
    <reaction evidence="7 8">
        <text>(2S,6S)-2,6-diaminopimelate = meso-2,6-diaminopimelate</text>
        <dbReference type="Rhea" id="RHEA:15393"/>
        <dbReference type="ChEBI" id="CHEBI:57609"/>
        <dbReference type="ChEBI" id="CHEBI:57791"/>
        <dbReference type="EC" id="5.1.1.7"/>
    </reaction>
</comment>
<dbReference type="RefSeq" id="WP_306883392.1">
    <property type="nucleotide sequence ID" value="NZ_JAUSUL010000001.1"/>
</dbReference>
<dbReference type="Pfam" id="PF01678">
    <property type="entry name" value="DAP_epimerase"/>
    <property type="match status" value="2"/>
</dbReference>
<feature type="binding site" evidence="8">
    <location>
        <begin position="77"/>
        <end position="78"/>
    </location>
    <ligand>
        <name>substrate</name>
    </ligand>
</feature>
<dbReference type="GO" id="GO:0005829">
    <property type="term" value="C:cytosol"/>
    <property type="evidence" value="ECO:0007669"/>
    <property type="project" value="TreeGrafter"/>
</dbReference>
<dbReference type="PANTHER" id="PTHR31689">
    <property type="entry name" value="DIAMINOPIMELATE EPIMERASE, CHLOROPLASTIC"/>
    <property type="match status" value="1"/>
</dbReference>
<keyword evidence="8" id="KW-0963">Cytoplasm</keyword>
<feature type="binding site" evidence="8">
    <location>
        <position position="195"/>
    </location>
    <ligand>
        <name>substrate</name>
    </ligand>
</feature>
<comment type="subcellular location">
    <subcellularLocation>
        <location evidence="8">Cytoplasm</location>
    </subcellularLocation>
</comment>
<name>A0AAE4AR95_9HYPH</name>
<dbReference type="Proteomes" id="UP001229244">
    <property type="component" value="Unassembled WGS sequence"/>
</dbReference>
<comment type="pathway">
    <text evidence="1 8">Amino-acid biosynthesis; L-lysine biosynthesis via DAP pathway; DL-2,6-diaminopimelate from LL-2,6-diaminopimelate: step 1/1.</text>
</comment>
<sequence>MTASIPFVKMNGLGNDILVVDGRTVPTGLTADAIRRLSPRAGGIGFDQVVTLEPDPAGADVFMRIANADGGEVEACGNAARCIADRLFAETGAASLSINTLGGRLSARRRDDGIVAVDMGHARFGWQDIPLARPVDDTMAVGGVAAAEAAGLGPGSVANVGNPHIVYWVEDPDAIDLARLGPEIEHDALFPNRINATLAHVVDRARIDVRVWERGAGLTRACGTAACATAALAAHTGRTGRQVTIGLPGGDLEIAIGDDRSILMAGPVATDFTGALDPVAGTFVFDGTPEPAAAG</sequence>
<comment type="caution">
    <text evidence="10">The sequence shown here is derived from an EMBL/GenBank/DDBJ whole genome shotgun (WGS) entry which is preliminary data.</text>
</comment>
<feature type="active site" description="Proton donor" evidence="8">
    <location>
        <position position="76"/>
    </location>
</feature>
<dbReference type="NCBIfam" id="TIGR00652">
    <property type="entry name" value="DapF"/>
    <property type="match status" value="1"/>
</dbReference>
<evidence type="ECO:0000256" key="9">
    <source>
        <dbReference type="PROSITE-ProRule" id="PRU10125"/>
    </source>
</evidence>
<evidence type="ECO:0000256" key="4">
    <source>
        <dbReference type="ARBA" id="ARBA00022605"/>
    </source>
</evidence>
<comment type="function">
    <text evidence="8">Catalyzes the stereoinversion of LL-2,6-diaminopimelate (L,L-DAP) to meso-diaminopimelate (meso-DAP), a precursor of L-lysine and an essential component of the bacterial peptidoglycan.</text>
</comment>
<dbReference type="AlphaFoldDB" id="A0AAE4AR95"/>
<dbReference type="GO" id="GO:0008837">
    <property type="term" value="F:diaminopimelate epimerase activity"/>
    <property type="evidence" value="ECO:0007669"/>
    <property type="project" value="UniProtKB-UniRule"/>
</dbReference>
<feature type="binding site" evidence="8">
    <location>
        <position position="48"/>
    </location>
    <ligand>
        <name>substrate</name>
    </ligand>
</feature>
<dbReference type="EMBL" id="JAUSUL010000001">
    <property type="protein sequence ID" value="MDQ0313590.1"/>
    <property type="molecule type" value="Genomic_DNA"/>
</dbReference>
<accession>A0AAE4AR95</accession>
<dbReference type="InterPro" id="IPR001653">
    <property type="entry name" value="DAP_epimerase_DapF"/>
</dbReference>
<feature type="active site" description="Proton acceptor" evidence="8">
    <location>
        <position position="222"/>
    </location>
</feature>
<evidence type="ECO:0000256" key="2">
    <source>
        <dbReference type="ARBA" id="ARBA00010219"/>
    </source>
</evidence>
<evidence type="ECO:0000256" key="8">
    <source>
        <dbReference type="HAMAP-Rule" id="MF_00197"/>
    </source>
</evidence>
<feature type="site" description="Could be important to modulate the pK values of the two catalytic cysteine residues" evidence="8">
    <location>
        <position position="213"/>
    </location>
</feature>
<organism evidence="10 11">
    <name type="scientific">Amorphus orientalis</name>
    <dbReference type="NCBI Taxonomy" id="649198"/>
    <lineage>
        <taxon>Bacteria</taxon>
        <taxon>Pseudomonadati</taxon>
        <taxon>Pseudomonadota</taxon>
        <taxon>Alphaproteobacteria</taxon>
        <taxon>Hyphomicrobiales</taxon>
        <taxon>Amorphaceae</taxon>
        <taxon>Amorphus</taxon>
    </lineage>
</organism>
<feature type="active site" evidence="9">
    <location>
        <position position="76"/>
    </location>
</feature>
<evidence type="ECO:0000256" key="1">
    <source>
        <dbReference type="ARBA" id="ARBA00005196"/>
    </source>
</evidence>
<keyword evidence="4 8" id="KW-0028">Amino-acid biosynthesis</keyword>
<dbReference type="PROSITE" id="PS01326">
    <property type="entry name" value="DAP_EPIMERASE"/>
    <property type="match status" value="1"/>
</dbReference>
<dbReference type="GO" id="GO:0009089">
    <property type="term" value="P:lysine biosynthetic process via diaminopimelate"/>
    <property type="evidence" value="ECO:0007669"/>
    <property type="project" value="UniProtKB-UniRule"/>
</dbReference>
<dbReference type="EC" id="5.1.1.7" evidence="3 8"/>
<feature type="binding site" evidence="8">
    <location>
        <position position="15"/>
    </location>
    <ligand>
        <name>substrate</name>
    </ligand>
</feature>
<feature type="binding site" evidence="8">
    <location>
        <position position="67"/>
    </location>
    <ligand>
        <name>substrate</name>
    </ligand>
</feature>
<dbReference type="PANTHER" id="PTHR31689:SF0">
    <property type="entry name" value="DIAMINOPIMELATE EPIMERASE"/>
    <property type="match status" value="1"/>
</dbReference>
<evidence type="ECO:0000256" key="7">
    <source>
        <dbReference type="ARBA" id="ARBA00051712"/>
    </source>
</evidence>
<evidence type="ECO:0000256" key="3">
    <source>
        <dbReference type="ARBA" id="ARBA00013080"/>
    </source>
</evidence>
<evidence type="ECO:0000256" key="5">
    <source>
        <dbReference type="ARBA" id="ARBA00023154"/>
    </source>
</evidence>
<gene>
    <name evidence="8" type="primary">dapF</name>
    <name evidence="10" type="ORF">J2S73_000027</name>
</gene>
<dbReference type="Gene3D" id="3.10.310.10">
    <property type="entry name" value="Diaminopimelate Epimerase, Chain A, domain 1"/>
    <property type="match status" value="2"/>
</dbReference>
<feature type="binding site" evidence="8">
    <location>
        <position position="162"/>
    </location>
    <ligand>
        <name>substrate</name>
    </ligand>
</feature>